<sequence>MNSLRRNQCPHRRAKCQEKGLSFHDSYNSTTDETTTTTTLKTVPLSCANFKYYPTFKMFDGPILIFRLFAPLLLFCQPFNSQELTAVRLDVKLPFPDNCQAPFYDGEDKIYLVGGCANNPNNKILVFSLSTETLTVVGSLPGRGSEGTVQKDGYGNIFFFGGSQVYKFDPKLNSTFLAATLPYDISSHTSFKLNDTSNTVYIMGGWFGPDDELLSFDMETLNSSQVTKLPLHLTSPTSVRVGNKAFIFDDANIENRHALELDLDTLRMRQVGSGTLPIFDWWSSSSVRVGNYLYIIGGFYRSRTDGVIQFNSETYENVFIPVGNLKLDNTTDFAWAPSSVFVPGKNRIYCFGGETYNWTAPDPHYTPQTDIFFIDLTPLQPDLDHTTD</sequence>
<dbReference type="InterPro" id="IPR015915">
    <property type="entry name" value="Kelch-typ_b-propeller"/>
</dbReference>
<protein>
    <submittedName>
        <fullName evidence="1">Kelch-like protein 7</fullName>
    </submittedName>
</protein>
<proteinExistence type="predicted"/>
<dbReference type="EMBL" id="LNIX01000039">
    <property type="protein sequence ID" value="OXA39293.1"/>
    <property type="molecule type" value="Genomic_DNA"/>
</dbReference>
<dbReference type="SUPFAM" id="SSF117281">
    <property type="entry name" value="Kelch motif"/>
    <property type="match status" value="1"/>
</dbReference>
<reference evidence="1 2" key="1">
    <citation type="submission" date="2015-12" db="EMBL/GenBank/DDBJ databases">
        <title>The genome of Folsomia candida.</title>
        <authorList>
            <person name="Faddeeva A."/>
            <person name="Derks M.F."/>
            <person name="Anvar Y."/>
            <person name="Smit S."/>
            <person name="Van Straalen N."/>
            <person name="Roelofs D."/>
        </authorList>
    </citation>
    <scope>NUCLEOTIDE SEQUENCE [LARGE SCALE GENOMIC DNA]</scope>
    <source>
        <strain evidence="1 2">VU population</strain>
        <tissue evidence="1">Whole body</tissue>
    </source>
</reference>
<evidence type="ECO:0000313" key="1">
    <source>
        <dbReference type="EMBL" id="OXA39293.1"/>
    </source>
</evidence>
<accession>A0A226D2A6</accession>
<evidence type="ECO:0000313" key="2">
    <source>
        <dbReference type="Proteomes" id="UP000198287"/>
    </source>
</evidence>
<dbReference type="Gene3D" id="2.120.10.80">
    <property type="entry name" value="Kelch-type beta propeller"/>
    <property type="match status" value="1"/>
</dbReference>
<organism evidence="1 2">
    <name type="scientific">Folsomia candida</name>
    <name type="common">Springtail</name>
    <dbReference type="NCBI Taxonomy" id="158441"/>
    <lineage>
        <taxon>Eukaryota</taxon>
        <taxon>Metazoa</taxon>
        <taxon>Ecdysozoa</taxon>
        <taxon>Arthropoda</taxon>
        <taxon>Hexapoda</taxon>
        <taxon>Collembola</taxon>
        <taxon>Entomobryomorpha</taxon>
        <taxon>Isotomoidea</taxon>
        <taxon>Isotomidae</taxon>
        <taxon>Proisotominae</taxon>
        <taxon>Folsomia</taxon>
    </lineage>
</organism>
<dbReference type="AlphaFoldDB" id="A0A226D2A6"/>
<keyword evidence="2" id="KW-1185">Reference proteome</keyword>
<name>A0A226D2A6_FOLCA</name>
<comment type="caution">
    <text evidence="1">The sequence shown here is derived from an EMBL/GenBank/DDBJ whole genome shotgun (WGS) entry which is preliminary data.</text>
</comment>
<dbReference type="Proteomes" id="UP000198287">
    <property type="component" value="Unassembled WGS sequence"/>
</dbReference>
<gene>
    <name evidence="1" type="ORF">Fcan01_25838</name>
</gene>